<dbReference type="RefSeq" id="WP_114033766.1">
    <property type="nucleotide sequence ID" value="NZ_QOIL01000034.1"/>
</dbReference>
<organism evidence="1 2">
    <name type="scientific">Sphaerisporangium album</name>
    <dbReference type="NCBI Taxonomy" id="509200"/>
    <lineage>
        <taxon>Bacteria</taxon>
        <taxon>Bacillati</taxon>
        <taxon>Actinomycetota</taxon>
        <taxon>Actinomycetes</taxon>
        <taxon>Streptosporangiales</taxon>
        <taxon>Streptosporangiaceae</taxon>
        <taxon>Sphaerisporangium</taxon>
    </lineage>
</organism>
<dbReference type="Proteomes" id="UP000253094">
    <property type="component" value="Unassembled WGS sequence"/>
</dbReference>
<dbReference type="OrthoDB" id="1551260at2"/>
<accession>A0A367EM46</accession>
<name>A0A367EM46_9ACTN</name>
<keyword evidence="2" id="KW-1185">Reference proteome</keyword>
<gene>
    <name evidence="1" type="ORF">DQ384_38185</name>
</gene>
<proteinExistence type="predicted"/>
<evidence type="ECO:0000313" key="1">
    <source>
        <dbReference type="EMBL" id="RCG19111.1"/>
    </source>
</evidence>
<protein>
    <submittedName>
        <fullName evidence="1">Uncharacterized protein</fullName>
    </submittedName>
</protein>
<dbReference type="AlphaFoldDB" id="A0A367EM46"/>
<comment type="caution">
    <text evidence="1">The sequence shown here is derived from an EMBL/GenBank/DDBJ whole genome shotgun (WGS) entry which is preliminary data.</text>
</comment>
<reference evidence="1 2" key="1">
    <citation type="submission" date="2018-06" db="EMBL/GenBank/DDBJ databases">
        <title>Sphaerisporangium craniellae sp. nov., isolated from a marine sponge in the South China Sea.</title>
        <authorList>
            <person name="Li L."/>
        </authorList>
    </citation>
    <scope>NUCLEOTIDE SEQUENCE [LARGE SCALE GENOMIC DNA]</scope>
    <source>
        <strain evidence="1 2">CCTCC AA 208026</strain>
    </source>
</reference>
<sequence length="74" mass="8010">MDLSGRASETAHYAELFGFGHLPPHQQAVGKPCHDLAMQMIKALPDGHHLAAGLHSLLQARESFIRAADARKPS</sequence>
<evidence type="ECO:0000313" key="2">
    <source>
        <dbReference type="Proteomes" id="UP000253094"/>
    </source>
</evidence>
<dbReference type="EMBL" id="QOIL01000034">
    <property type="protein sequence ID" value="RCG19111.1"/>
    <property type="molecule type" value="Genomic_DNA"/>
</dbReference>